<dbReference type="InterPro" id="IPR050768">
    <property type="entry name" value="UPF0353/GerABKA_families"/>
</dbReference>
<feature type="transmembrane region" description="Helical" evidence="3">
    <location>
        <begin position="390"/>
        <end position="409"/>
    </location>
</feature>
<accession>A0ABT9J3W5</accession>
<dbReference type="PANTHER" id="PTHR22550">
    <property type="entry name" value="SPORE GERMINATION PROTEIN"/>
    <property type="match status" value="1"/>
</dbReference>
<keyword evidence="3" id="KW-0812">Transmembrane</keyword>
<gene>
    <name evidence="4" type="ORF">Q5Y73_19725</name>
</gene>
<dbReference type="Proteomes" id="UP001231941">
    <property type="component" value="Unassembled WGS sequence"/>
</dbReference>
<organism evidence="4 5">
    <name type="scientific">Chengkuizengella axinellae</name>
    <dbReference type="NCBI Taxonomy" id="3064388"/>
    <lineage>
        <taxon>Bacteria</taxon>
        <taxon>Bacillati</taxon>
        <taxon>Bacillota</taxon>
        <taxon>Bacilli</taxon>
        <taxon>Bacillales</taxon>
        <taxon>Paenibacillaceae</taxon>
        <taxon>Chengkuizengella</taxon>
    </lineage>
</organism>
<evidence type="ECO:0000256" key="1">
    <source>
        <dbReference type="ARBA" id="ARBA00005278"/>
    </source>
</evidence>
<dbReference type="PANTHER" id="PTHR22550:SF5">
    <property type="entry name" value="LEUCINE ZIPPER PROTEIN 4"/>
    <property type="match status" value="1"/>
</dbReference>
<evidence type="ECO:0000256" key="3">
    <source>
        <dbReference type="SAM" id="Phobius"/>
    </source>
</evidence>
<feature type="transmembrane region" description="Helical" evidence="3">
    <location>
        <begin position="421"/>
        <end position="446"/>
    </location>
</feature>
<sequence length="469" mass="52607">MKLLHTFFNKKQHQTKQNTKHQTKVSSILSKNQSHIDSIFNHTDDVTSKKINFLEKTGVMFYIHSLVHQFDIAERIIEPLSSAEENQLEQVLSFVSIEKTDFMDEVIDLMLEGKCVIFLESSSEAYIISVSELLGREVSPSEAEQVVIGSHISYVEIISRNLSLIRNSLKNPDLSVKNHHCGTRTKNKLALLYMNNMADDKMIKKIQSKIRNINIDALEGLGELQKLLEDIPFTPFPQFLWTERVDKTASLLLKGRAALLVDGYPGALILPATFFDFFQASDDFNSRWLVSLFYPFIRIFAMAASILLPAYYISVVSFNFDTISLDLILPIQDALQTVPFTPFVEAIFMSLTLELLRESAVRLPRPIAETVGIVGGLIIGDAIVDAGLVSNFMIIIIALTGIATFVGPYNEMRVTIRLISFPMMAAASLLGLTGMTFGIVFVMIHLCTLQSYGKPYFSFDHLIGISTKT</sequence>
<dbReference type="RefSeq" id="WP_305993631.1">
    <property type="nucleotide sequence ID" value="NZ_JAVAMP010000013.1"/>
</dbReference>
<keyword evidence="5" id="KW-1185">Reference proteome</keyword>
<proteinExistence type="inferred from homology"/>
<reference evidence="4 5" key="1">
    <citation type="submission" date="2023-08" db="EMBL/GenBank/DDBJ databases">
        <authorList>
            <person name="Park J.-S."/>
        </authorList>
    </citation>
    <scope>NUCLEOTIDE SEQUENCE [LARGE SCALE GENOMIC DNA]</scope>
    <source>
        <strain evidence="4 5">2205SS18-9</strain>
    </source>
</reference>
<evidence type="ECO:0000256" key="2">
    <source>
        <dbReference type="ARBA" id="ARBA00023136"/>
    </source>
</evidence>
<dbReference type="EMBL" id="JAVAMP010000013">
    <property type="protein sequence ID" value="MDP5276325.1"/>
    <property type="molecule type" value="Genomic_DNA"/>
</dbReference>
<dbReference type="PIRSF" id="PIRSF005690">
    <property type="entry name" value="GerBA"/>
    <property type="match status" value="1"/>
</dbReference>
<keyword evidence="3" id="KW-1133">Transmembrane helix</keyword>
<dbReference type="Pfam" id="PF03323">
    <property type="entry name" value="GerA"/>
    <property type="match status" value="1"/>
</dbReference>
<keyword evidence="2 3" id="KW-0472">Membrane</keyword>
<dbReference type="InterPro" id="IPR004995">
    <property type="entry name" value="Spore_Ger"/>
</dbReference>
<name>A0ABT9J3W5_9BACL</name>
<comment type="similarity">
    <text evidence="1">Belongs to the GerABKA family.</text>
</comment>
<comment type="caution">
    <text evidence="4">The sequence shown here is derived from an EMBL/GenBank/DDBJ whole genome shotgun (WGS) entry which is preliminary data.</text>
</comment>
<protein>
    <submittedName>
        <fullName evidence="4">Spore germination protein</fullName>
    </submittedName>
</protein>
<evidence type="ECO:0000313" key="5">
    <source>
        <dbReference type="Proteomes" id="UP001231941"/>
    </source>
</evidence>
<feature type="transmembrane region" description="Helical" evidence="3">
    <location>
        <begin position="292"/>
        <end position="314"/>
    </location>
</feature>
<evidence type="ECO:0000313" key="4">
    <source>
        <dbReference type="EMBL" id="MDP5276325.1"/>
    </source>
</evidence>